<evidence type="ECO:0000256" key="1">
    <source>
        <dbReference type="ARBA" id="ARBA00022676"/>
    </source>
</evidence>
<protein>
    <recommendedName>
        <fullName evidence="6">L-Fucosyltransferase</fullName>
    </recommendedName>
</protein>
<organism evidence="4 5">
    <name type="scientific">Heterodera trifolii</name>
    <dbReference type="NCBI Taxonomy" id="157864"/>
    <lineage>
        <taxon>Eukaryota</taxon>
        <taxon>Metazoa</taxon>
        <taxon>Ecdysozoa</taxon>
        <taxon>Nematoda</taxon>
        <taxon>Chromadorea</taxon>
        <taxon>Rhabditida</taxon>
        <taxon>Tylenchina</taxon>
        <taxon>Tylenchomorpha</taxon>
        <taxon>Tylenchoidea</taxon>
        <taxon>Heteroderidae</taxon>
        <taxon>Heteroderinae</taxon>
        <taxon>Heterodera</taxon>
    </lineage>
</organism>
<dbReference type="InterPro" id="IPR002516">
    <property type="entry name" value="Glyco_trans_11"/>
</dbReference>
<keyword evidence="3" id="KW-0472">Membrane</keyword>
<name>A0ABD2KF89_9BILA</name>
<dbReference type="PANTHER" id="PTHR22898:SF3">
    <property type="entry name" value="ALPHA-1,2-FUCOSYLTRANSFERASE-RELATED"/>
    <property type="match status" value="1"/>
</dbReference>
<evidence type="ECO:0000256" key="3">
    <source>
        <dbReference type="SAM" id="Phobius"/>
    </source>
</evidence>
<feature type="transmembrane region" description="Helical" evidence="3">
    <location>
        <begin position="15"/>
        <end position="33"/>
    </location>
</feature>
<proteinExistence type="predicted"/>
<keyword evidence="1" id="KW-0328">Glycosyltransferase</keyword>
<keyword evidence="3" id="KW-1133">Transmembrane helix</keyword>
<evidence type="ECO:0000313" key="5">
    <source>
        <dbReference type="Proteomes" id="UP001620626"/>
    </source>
</evidence>
<evidence type="ECO:0000313" key="4">
    <source>
        <dbReference type="EMBL" id="KAL3101579.1"/>
    </source>
</evidence>
<keyword evidence="3" id="KW-0812">Transmembrane</keyword>
<dbReference type="Pfam" id="PF01531">
    <property type="entry name" value="Glyco_transf_11"/>
    <property type="match status" value="1"/>
</dbReference>
<gene>
    <name evidence="4" type="ORF">niasHT_023099</name>
</gene>
<keyword evidence="5" id="KW-1185">Reference proteome</keyword>
<dbReference type="GO" id="GO:0016757">
    <property type="term" value="F:glycosyltransferase activity"/>
    <property type="evidence" value="ECO:0007669"/>
    <property type="project" value="UniProtKB-KW"/>
</dbReference>
<reference evidence="4 5" key="1">
    <citation type="submission" date="2024-10" db="EMBL/GenBank/DDBJ databases">
        <authorList>
            <person name="Kim D."/>
        </authorList>
    </citation>
    <scope>NUCLEOTIDE SEQUENCE [LARGE SCALE GENOMIC DNA]</scope>
    <source>
        <strain evidence="4">BH-2024</strain>
    </source>
</reference>
<comment type="caution">
    <text evidence="4">The sequence shown here is derived from an EMBL/GenBank/DDBJ whole genome shotgun (WGS) entry which is preliminary data.</text>
</comment>
<dbReference type="EMBL" id="JBICBT010000775">
    <property type="protein sequence ID" value="KAL3101579.1"/>
    <property type="molecule type" value="Genomic_DNA"/>
</dbReference>
<sequence length="457" mass="53066">MAQLYFNRILGTPKCLLLTAVCSLIIVTVLFLHRDRLSTKDQAGTRNSTSNNQQGNSVLNMMKQKQDEQIETSWVDQQERDLAELLALAKCNNTLPNVESDESGGDKSLGLKLLPLNDWSVMCRGISIERDFDSLMRPHCRDRYLLLDYTYCSGLGNQMYRLASMYGIGRAACRRPIFVKGVQECVHGERKKEMWRHHDRETPDEIERIFPLYSTQLKYVDLSAIKPSDIRYIEGFAKHCCKYDDPGRLKLHQIKEKYVQLKKVDYLQNYKFFDGRRKDMRKIFQFSPNVCKNVLSAKCKLFEFDRSSHKLCVHNRLSDFIQSGWASDFIFTLRSIEYIINELKPKYGGISVLLLGAEKDFLHKIQQNLNKTLYTKMYIPESSSRGEDLAFATIACNSMLITAPASTFSWWMAYLMPDNSPIYYSARLEKTYRSKDNFLKEWIPLRLIDGKTIIRDG</sequence>
<dbReference type="InterPro" id="IPR052501">
    <property type="entry name" value="Alpha-1-2_FucT"/>
</dbReference>
<keyword evidence="2" id="KW-0808">Transferase</keyword>
<dbReference type="Proteomes" id="UP001620626">
    <property type="component" value="Unassembled WGS sequence"/>
</dbReference>
<dbReference type="PANTHER" id="PTHR22898">
    <property type="entry name" value="UNCHARACTERIZED GLYCOSOL TRANSFERASE-RELATED"/>
    <property type="match status" value="1"/>
</dbReference>
<accession>A0ABD2KF89</accession>
<evidence type="ECO:0000256" key="2">
    <source>
        <dbReference type="ARBA" id="ARBA00022679"/>
    </source>
</evidence>
<dbReference type="AlphaFoldDB" id="A0ABD2KF89"/>
<evidence type="ECO:0008006" key="6">
    <source>
        <dbReference type="Google" id="ProtNLM"/>
    </source>
</evidence>